<proteinExistence type="predicted"/>
<dbReference type="AlphaFoldDB" id="A0A9R0SP83"/>
<dbReference type="SUPFAM" id="SSF53686">
    <property type="entry name" value="Tryptophan synthase beta subunit-like PLP-dependent enzymes"/>
    <property type="match status" value="1"/>
</dbReference>
<dbReference type="Gene3D" id="3.40.50.1100">
    <property type="match status" value="2"/>
</dbReference>
<evidence type="ECO:0000313" key="2">
    <source>
        <dbReference type="EMBL" id="VAH98016.1"/>
    </source>
</evidence>
<sequence length="97" mass="10175">MATGDGAEGTGRRGVPSLLADGGTGQEEHIASDVTQASLDLFPCISALTEVEVVGWTPLIELKRISGKEGVGARIVGKIEAYQPLCSVKDRSALRYC</sequence>
<reference evidence="2 3" key="1">
    <citation type="submission" date="2017-09" db="EMBL/GenBank/DDBJ databases">
        <authorList>
            <consortium name="International Durum Wheat Genome Sequencing Consortium (IDWGSC)"/>
            <person name="Milanesi L."/>
        </authorList>
    </citation>
    <scope>NUCLEOTIDE SEQUENCE [LARGE SCALE GENOMIC DNA]</scope>
    <source>
        <strain evidence="3">cv. Svevo</strain>
    </source>
</reference>
<feature type="region of interest" description="Disordered" evidence="1">
    <location>
        <begin position="1"/>
        <end position="26"/>
    </location>
</feature>
<organism evidence="2 3">
    <name type="scientific">Triticum turgidum subsp. durum</name>
    <name type="common">Durum wheat</name>
    <name type="synonym">Triticum durum</name>
    <dbReference type="NCBI Taxonomy" id="4567"/>
    <lineage>
        <taxon>Eukaryota</taxon>
        <taxon>Viridiplantae</taxon>
        <taxon>Streptophyta</taxon>
        <taxon>Embryophyta</taxon>
        <taxon>Tracheophyta</taxon>
        <taxon>Spermatophyta</taxon>
        <taxon>Magnoliopsida</taxon>
        <taxon>Liliopsida</taxon>
        <taxon>Poales</taxon>
        <taxon>Poaceae</taxon>
        <taxon>BOP clade</taxon>
        <taxon>Pooideae</taxon>
        <taxon>Triticodae</taxon>
        <taxon>Triticeae</taxon>
        <taxon>Triticinae</taxon>
        <taxon>Triticum</taxon>
    </lineage>
</organism>
<accession>A0A9R0SP83</accession>
<name>A0A9R0SP83_TRITD</name>
<keyword evidence="3" id="KW-1185">Reference proteome</keyword>
<gene>
    <name evidence="2" type="ORF">TRITD_4Av1G230370</name>
</gene>
<protein>
    <submittedName>
        <fullName evidence="2">Uncharacterized protein</fullName>
    </submittedName>
</protein>
<dbReference type="InterPro" id="IPR036052">
    <property type="entry name" value="TrpB-like_PALP_sf"/>
</dbReference>
<dbReference type="Proteomes" id="UP000324705">
    <property type="component" value="Chromosome 4A"/>
</dbReference>
<evidence type="ECO:0000256" key="1">
    <source>
        <dbReference type="SAM" id="MobiDB-lite"/>
    </source>
</evidence>
<evidence type="ECO:0000313" key="3">
    <source>
        <dbReference type="Proteomes" id="UP000324705"/>
    </source>
</evidence>
<dbReference type="EMBL" id="LT934117">
    <property type="protein sequence ID" value="VAH98016.1"/>
    <property type="molecule type" value="Genomic_DNA"/>
</dbReference>
<dbReference type="Gramene" id="TRITD4Av1G230370.1">
    <property type="protein sequence ID" value="TRITD4Av1G230370.1"/>
    <property type="gene ID" value="TRITD4Av1G230370"/>
</dbReference>